<evidence type="ECO:0000313" key="3">
    <source>
        <dbReference type="Proteomes" id="UP000013086"/>
    </source>
</evidence>
<keyword evidence="1" id="KW-0472">Membrane</keyword>
<dbReference type="InterPro" id="IPR006597">
    <property type="entry name" value="Sel1-like"/>
</dbReference>
<dbReference type="SUPFAM" id="SSF81901">
    <property type="entry name" value="HCP-like"/>
    <property type="match status" value="1"/>
</dbReference>
<organism evidence="2 3">
    <name type="scientific">Acinetobacter bohemicus ANC 3994</name>
    <dbReference type="NCBI Taxonomy" id="1217715"/>
    <lineage>
        <taxon>Bacteria</taxon>
        <taxon>Pseudomonadati</taxon>
        <taxon>Pseudomonadota</taxon>
        <taxon>Gammaproteobacteria</taxon>
        <taxon>Moraxellales</taxon>
        <taxon>Moraxellaceae</taxon>
        <taxon>Acinetobacter</taxon>
    </lineage>
</organism>
<evidence type="ECO:0000313" key="2">
    <source>
        <dbReference type="EMBL" id="ENU18330.1"/>
    </source>
</evidence>
<dbReference type="eggNOG" id="COG0790">
    <property type="taxonomic scope" value="Bacteria"/>
</dbReference>
<dbReference type="InterPro" id="IPR011990">
    <property type="entry name" value="TPR-like_helical_dom_sf"/>
</dbReference>
<feature type="transmembrane region" description="Helical" evidence="1">
    <location>
        <begin position="6"/>
        <end position="27"/>
    </location>
</feature>
<name>N8NVX1_9GAMM</name>
<dbReference type="OrthoDB" id="9792653at2"/>
<dbReference type="RefSeq" id="WP_004649807.1">
    <property type="nucleotide sequence ID" value="NZ_KB849168.1"/>
</dbReference>
<accession>N8NVX1</accession>
<gene>
    <name evidence="2" type="ORF">F994_03144</name>
</gene>
<dbReference type="EMBL" id="APOH01000027">
    <property type="protein sequence ID" value="ENU18330.1"/>
    <property type="molecule type" value="Genomic_DNA"/>
</dbReference>
<proteinExistence type="predicted"/>
<evidence type="ECO:0000256" key="1">
    <source>
        <dbReference type="SAM" id="Phobius"/>
    </source>
</evidence>
<protein>
    <submittedName>
        <fullName evidence="2">Uncharacterized protein</fullName>
    </submittedName>
</protein>
<keyword evidence="1" id="KW-1133">Transmembrane helix</keyword>
<dbReference type="Pfam" id="PF08238">
    <property type="entry name" value="Sel1"/>
    <property type="match status" value="2"/>
</dbReference>
<dbReference type="Proteomes" id="UP000013086">
    <property type="component" value="Unassembled WGS sequence"/>
</dbReference>
<dbReference type="SMART" id="SM00671">
    <property type="entry name" value="SEL1"/>
    <property type="match status" value="1"/>
</dbReference>
<comment type="caution">
    <text evidence="2">The sequence shown here is derived from an EMBL/GenBank/DDBJ whole genome shotgun (WGS) entry which is preliminary data.</text>
</comment>
<dbReference type="Gene3D" id="1.25.40.10">
    <property type="entry name" value="Tetratricopeptide repeat domain"/>
    <property type="match status" value="1"/>
</dbReference>
<reference evidence="2 3" key="1">
    <citation type="submission" date="2013-02" db="EMBL/GenBank/DDBJ databases">
        <title>The Genome Sequence of Acinetobacter sp. ANC 3994.</title>
        <authorList>
            <consortium name="The Broad Institute Genome Sequencing Platform"/>
            <consortium name="The Broad Institute Genome Sequencing Center for Infectious Disease"/>
            <person name="Cerqueira G."/>
            <person name="Feldgarden M."/>
            <person name="Courvalin P."/>
            <person name="Perichon B."/>
            <person name="Grillot-Courvalin C."/>
            <person name="Clermont D."/>
            <person name="Rocha E."/>
            <person name="Yoon E.-J."/>
            <person name="Nemec A."/>
            <person name="Walker B."/>
            <person name="Young S.K."/>
            <person name="Zeng Q."/>
            <person name="Gargeya S."/>
            <person name="Fitzgerald M."/>
            <person name="Haas B."/>
            <person name="Abouelleil A."/>
            <person name="Alvarado L."/>
            <person name="Arachchi H.M."/>
            <person name="Berlin A.M."/>
            <person name="Chapman S.B."/>
            <person name="Dewar J."/>
            <person name="Goldberg J."/>
            <person name="Griggs A."/>
            <person name="Gujja S."/>
            <person name="Hansen M."/>
            <person name="Howarth C."/>
            <person name="Imamovic A."/>
            <person name="Larimer J."/>
            <person name="McCowan C."/>
            <person name="Murphy C."/>
            <person name="Neiman D."/>
            <person name="Pearson M."/>
            <person name="Priest M."/>
            <person name="Roberts A."/>
            <person name="Saif S."/>
            <person name="Shea T."/>
            <person name="Sisk P."/>
            <person name="Sykes S."/>
            <person name="Wortman J."/>
            <person name="Nusbaum C."/>
            <person name="Birren B."/>
        </authorList>
    </citation>
    <scope>NUCLEOTIDE SEQUENCE [LARGE SCALE GENOMIC DNA]</scope>
    <source>
        <strain evidence="2 3">ANC 3994</strain>
    </source>
</reference>
<keyword evidence="1" id="KW-0812">Transmembrane</keyword>
<dbReference type="HOGENOM" id="CLU_1551938_0_0_6"/>
<dbReference type="AlphaFoldDB" id="N8NVX1"/>
<sequence>MIIAKILILLIQTFGVIAIISLIISLITKLLSTLPFGSITAAKSTFKVFNHIKNYDNQVHEKKLINKNYANIQQNWKIQDLENLAENGDAVAQNKLGEIFFLGLNTPKNFAKSFKWSVIAAQNKHKESQQRLVTLYSNGWGVKRDLDIAKYWENQFLDIKTNLTRIGDNKLT</sequence>